<feature type="chain" id="PRO_5015126357" evidence="1">
    <location>
        <begin position="25"/>
        <end position="41"/>
    </location>
</feature>
<comment type="caution">
    <text evidence="2">The sequence shown here is derived from an EMBL/GenBank/DDBJ whole genome shotgun (WGS) entry which is preliminary data.</text>
</comment>
<dbReference type="Proteomes" id="UP000242133">
    <property type="component" value="Unassembled WGS sequence"/>
</dbReference>
<organism evidence="2 3">
    <name type="scientific">Marinobacterium halophilum</name>
    <dbReference type="NCBI Taxonomy" id="267374"/>
    <lineage>
        <taxon>Bacteria</taxon>
        <taxon>Pseudomonadati</taxon>
        <taxon>Pseudomonadota</taxon>
        <taxon>Gammaproteobacteria</taxon>
        <taxon>Oceanospirillales</taxon>
        <taxon>Oceanospirillaceae</taxon>
        <taxon>Marinobacterium</taxon>
    </lineage>
</organism>
<evidence type="ECO:0000313" key="3">
    <source>
        <dbReference type="Proteomes" id="UP000242133"/>
    </source>
</evidence>
<evidence type="ECO:0000313" key="2">
    <source>
        <dbReference type="EMBL" id="PSL16267.1"/>
    </source>
</evidence>
<sequence length="41" mass="4268">MKTTVLVRAGLLTLTLGCATIGHAAAPMPVAAKRSRRCCNN</sequence>
<proteinExistence type="predicted"/>
<gene>
    <name evidence="2" type="ORF">CLV44_102191</name>
</gene>
<keyword evidence="3" id="KW-1185">Reference proteome</keyword>
<dbReference type="RefSeq" id="WP_281257803.1">
    <property type="nucleotide sequence ID" value="NZ_PYGI01000002.1"/>
</dbReference>
<keyword evidence="1" id="KW-0732">Signal</keyword>
<dbReference type="AlphaFoldDB" id="A0A2P8F3H5"/>
<accession>A0A2P8F3H5</accession>
<protein>
    <submittedName>
        <fullName evidence="2">Uncharacterized protein</fullName>
    </submittedName>
</protein>
<dbReference type="EMBL" id="PYGI01000002">
    <property type="protein sequence ID" value="PSL16267.1"/>
    <property type="molecule type" value="Genomic_DNA"/>
</dbReference>
<name>A0A2P8F3H5_9GAMM</name>
<reference evidence="2 3" key="1">
    <citation type="submission" date="2018-03" db="EMBL/GenBank/DDBJ databases">
        <title>Genomic Encyclopedia of Archaeal and Bacterial Type Strains, Phase II (KMG-II): from individual species to whole genera.</title>
        <authorList>
            <person name="Goeker M."/>
        </authorList>
    </citation>
    <scope>NUCLEOTIDE SEQUENCE [LARGE SCALE GENOMIC DNA]</scope>
    <source>
        <strain evidence="2 3">DSM 17586</strain>
    </source>
</reference>
<evidence type="ECO:0000256" key="1">
    <source>
        <dbReference type="SAM" id="SignalP"/>
    </source>
</evidence>
<feature type="signal peptide" evidence="1">
    <location>
        <begin position="1"/>
        <end position="24"/>
    </location>
</feature>